<keyword evidence="2" id="KW-1185">Reference proteome</keyword>
<dbReference type="AlphaFoldDB" id="A0A9P6CGX7"/>
<dbReference type="InterPro" id="IPR032675">
    <property type="entry name" value="LRR_dom_sf"/>
</dbReference>
<reference evidence="1" key="1">
    <citation type="submission" date="2020-11" db="EMBL/GenBank/DDBJ databases">
        <authorList>
            <consortium name="DOE Joint Genome Institute"/>
            <person name="Ahrendt S."/>
            <person name="Riley R."/>
            <person name="Andreopoulos W."/>
            <person name="Labutti K."/>
            <person name="Pangilinan J."/>
            <person name="Ruiz-Duenas F.J."/>
            <person name="Barrasa J.M."/>
            <person name="Sanchez-Garcia M."/>
            <person name="Camarero S."/>
            <person name="Miyauchi S."/>
            <person name="Serrano A."/>
            <person name="Linde D."/>
            <person name="Babiker R."/>
            <person name="Drula E."/>
            <person name="Ayuso-Fernandez I."/>
            <person name="Pacheco R."/>
            <person name="Padilla G."/>
            <person name="Ferreira P."/>
            <person name="Barriuso J."/>
            <person name="Kellner H."/>
            <person name="Castanera R."/>
            <person name="Alfaro M."/>
            <person name="Ramirez L."/>
            <person name="Pisabarro A.G."/>
            <person name="Kuo A."/>
            <person name="Tritt A."/>
            <person name="Lipzen A."/>
            <person name="He G."/>
            <person name="Yan M."/>
            <person name="Ng V."/>
            <person name="Cullen D."/>
            <person name="Martin F."/>
            <person name="Rosso M.-N."/>
            <person name="Henrissat B."/>
            <person name="Hibbett D."/>
            <person name="Martinez A.T."/>
            <person name="Grigoriev I.V."/>
        </authorList>
    </citation>
    <scope>NUCLEOTIDE SEQUENCE</scope>
    <source>
        <strain evidence="1">CBS 247.69</strain>
    </source>
</reference>
<proteinExistence type="predicted"/>
<sequence>ASTGYLNTRVVTLLRTSEIQRIALTESLLDEDGLNLCGRDVLAVFGKPNSFLFLSELFLSDTRLEDFDIIHIHHLPKLTTLLLNNTSISNEAVFLLIPLKRSLTQLSVATNPDINDDAIPAILLLSKLSFVSILDTNIGMPGIRRLARTIYEEDRIIDIEIPSVCERYIDHMHKKYLLYPLPPLIVNPKVCPHLSVAALQRNLAAHAMANSDIMAVGNKAEMAERLKNLLELRKADMLVKDMILGIDPDGEDV</sequence>
<dbReference type="OrthoDB" id="3031943at2759"/>
<protein>
    <submittedName>
        <fullName evidence="1">Uncharacterized protein</fullName>
    </submittedName>
</protein>
<dbReference type="EMBL" id="MU150300">
    <property type="protein sequence ID" value="KAF9460358.1"/>
    <property type="molecule type" value="Genomic_DNA"/>
</dbReference>
<evidence type="ECO:0000313" key="2">
    <source>
        <dbReference type="Proteomes" id="UP000807353"/>
    </source>
</evidence>
<name>A0A9P6CGX7_9AGAR</name>
<organism evidence="1 2">
    <name type="scientific">Collybia nuda</name>
    <dbReference type="NCBI Taxonomy" id="64659"/>
    <lineage>
        <taxon>Eukaryota</taxon>
        <taxon>Fungi</taxon>
        <taxon>Dikarya</taxon>
        <taxon>Basidiomycota</taxon>
        <taxon>Agaricomycotina</taxon>
        <taxon>Agaricomycetes</taxon>
        <taxon>Agaricomycetidae</taxon>
        <taxon>Agaricales</taxon>
        <taxon>Tricholomatineae</taxon>
        <taxon>Clitocybaceae</taxon>
        <taxon>Collybia</taxon>
    </lineage>
</organism>
<dbReference type="SUPFAM" id="SSF52047">
    <property type="entry name" value="RNI-like"/>
    <property type="match status" value="1"/>
</dbReference>
<dbReference type="Proteomes" id="UP000807353">
    <property type="component" value="Unassembled WGS sequence"/>
</dbReference>
<feature type="non-terminal residue" evidence="1">
    <location>
        <position position="1"/>
    </location>
</feature>
<comment type="caution">
    <text evidence="1">The sequence shown here is derived from an EMBL/GenBank/DDBJ whole genome shotgun (WGS) entry which is preliminary data.</text>
</comment>
<dbReference type="Gene3D" id="3.80.10.10">
    <property type="entry name" value="Ribonuclease Inhibitor"/>
    <property type="match status" value="1"/>
</dbReference>
<evidence type="ECO:0000313" key="1">
    <source>
        <dbReference type="EMBL" id="KAF9460358.1"/>
    </source>
</evidence>
<gene>
    <name evidence="1" type="ORF">BDZ94DRAFT_1170029</name>
</gene>
<accession>A0A9P6CGX7</accession>